<evidence type="ECO:0000256" key="7">
    <source>
        <dbReference type="ARBA" id="ARBA00023242"/>
    </source>
</evidence>
<evidence type="ECO:0000256" key="12">
    <source>
        <dbReference type="ARBA" id="ARBA00065185"/>
    </source>
</evidence>
<accession>A0A3P6UAN8</accession>
<comment type="subcellular location">
    <subcellularLocation>
        <location evidence="2">Cytoplasm</location>
        <location evidence="2">Perinuclear region</location>
    </subcellularLocation>
    <subcellularLocation>
        <location evidence="1">Nucleus</location>
    </subcellularLocation>
</comment>
<evidence type="ECO:0000256" key="4">
    <source>
        <dbReference type="ARBA" id="ARBA00022490"/>
    </source>
</evidence>
<evidence type="ECO:0000256" key="1">
    <source>
        <dbReference type="ARBA" id="ARBA00004123"/>
    </source>
</evidence>
<evidence type="ECO:0000256" key="5">
    <source>
        <dbReference type="ARBA" id="ARBA00022618"/>
    </source>
</evidence>
<dbReference type="GO" id="GO:0048471">
    <property type="term" value="C:perinuclear region of cytoplasm"/>
    <property type="evidence" value="ECO:0007669"/>
    <property type="project" value="UniProtKB-SubCell"/>
</dbReference>
<evidence type="ECO:0000313" key="15">
    <source>
        <dbReference type="Proteomes" id="UP000277928"/>
    </source>
</evidence>
<keyword evidence="8" id="KW-0131">Cell cycle</keyword>
<feature type="region of interest" description="Disordered" evidence="13">
    <location>
        <begin position="721"/>
        <end position="743"/>
    </location>
</feature>
<organism evidence="14 15">
    <name type="scientific">Litomosoides sigmodontis</name>
    <name type="common">Filarial nematode worm</name>
    <dbReference type="NCBI Taxonomy" id="42156"/>
    <lineage>
        <taxon>Eukaryota</taxon>
        <taxon>Metazoa</taxon>
        <taxon>Ecdysozoa</taxon>
        <taxon>Nematoda</taxon>
        <taxon>Chromadorea</taxon>
        <taxon>Rhabditida</taxon>
        <taxon>Spirurina</taxon>
        <taxon>Spiruromorpha</taxon>
        <taxon>Filarioidea</taxon>
        <taxon>Onchocercidae</taxon>
        <taxon>Litomosoides</taxon>
    </lineage>
</organism>
<sequence>MASTSLTTSSTRWIHTDPLTALWNVSDDVPVNDVTVGSDHKTVIVLDHSPDFATFSNFKIDFPLKDTTTGQMRVVNQVEKTLWTCAVESAFEFHRIVDEIYPHGVRLMRFVISDFVGRFLTPNWGTQLISLDQLLKSFATCGVPDAKADLSSCSIINGISIAVEAISELTELQKKQSDLNSGFKYFGKYNKRKESNGRQHNDEEQPTSKGNLPGFVDDKEKTDLRSAKFASRLKRLSLKTKLARQEMHALTAKSGIKKVFPNMGSIIVFTSLKSDEDIAMLTKHITEDIISRNKIVKVLDGDKNFAAITHVKVYFIIIYPTTDGNKDKIYLPTAKQLTKMNEYVSCSVVCAEAGPSLRPVLHGVILSHFELASTTVTSIPMKEEAQQGQSVNYDVEIFHPRRSHHLLQQYGLIGSGSKLVVPVNPGGYETVKLAWTTPSAKNRWNQFPRCISALPISPASVNSRPSVCLTSFLLSGRNVMLEVLKQVHLPREVTPNVNQKLISHLLMCHAGRIYMHTVQIGSHSILDDKKLLANAMLPKPSAPLRVADFAIFMKEARLVVSQEAVAPSRIIDDESTYNEQARKQLLRLTRYWPCKLNEAFIYNVPKKFDPLLILIRRNELSTNDVNKCRECIYALMAYKDSNDPLTSKSVDCVKFKNPLSRDEQFRHACDELLIHLHNYVNHSARHLEVFNMFLQISGLDRATHLSVQDVSICTTQSQPGSSSVSAIRSQSPMDVMQPKSRSMSPVVKRPRKAIYIWGPNERLNLYDYYLERYQKEHLTKWKDFVGRIKAGNKPAVLYPNLDLSKASNKGDVESM</sequence>
<dbReference type="STRING" id="42156.A0A3P6UAN8"/>
<reference evidence="14 15" key="1">
    <citation type="submission" date="2018-08" db="EMBL/GenBank/DDBJ databases">
        <authorList>
            <person name="Laetsch R D."/>
            <person name="Stevens L."/>
            <person name="Kumar S."/>
            <person name="Blaxter L. M."/>
        </authorList>
    </citation>
    <scope>NUCLEOTIDE SEQUENCE [LARGE SCALE GENOMIC DNA]</scope>
</reference>
<name>A0A3P6UAN8_LITSI</name>
<dbReference type="EMBL" id="UYRX01000144">
    <property type="protein sequence ID" value="VDK75424.1"/>
    <property type="molecule type" value="Genomic_DNA"/>
</dbReference>
<dbReference type="GO" id="GO:0007346">
    <property type="term" value="P:regulation of mitotic cell cycle"/>
    <property type="evidence" value="ECO:0007669"/>
    <property type="project" value="TreeGrafter"/>
</dbReference>
<evidence type="ECO:0000256" key="2">
    <source>
        <dbReference type="ARBA" id="ARBA00004556"/>
    </source>
</evidence>
<comment type="similarity">
    <text evidence="11">Belongs to the Integrator subunit 13 family.</text>
</comment>
<dbReference type="InterPro" id="IPR019355">
    <property type="entry name" value="Cell_cycle_regulator_Mat89Bb"/>
</dbReference>
<evidence type="ECO:0000256" key="11">
    <source>
        <dbReference type="ARBA" id="ARBA00061603"/>
    </source>
</evidence>
<dbReference type="OrthoDB" id="5844105at2759"/>
<keyword evidence="4" id="KW-0963">Cytoplasm</keyword>
<evidence type="ECO:0000256" key="3">
    <source>
        <dbReference type="ARBA" id="ARBA00020501"/>
    </source>
</evidence>
<evidence type="ECO:0000256" key="6">
    <source>
        <dbReference type="ARBA" id="ARBA00022776"/>
    </source>
</evidence>
<keyword evidence="7" id="KW-0539">Nucleus</keyword>
<feature type="region of interest" description="Disordered" evidence="13">
    <location>
        <begin position="193"/>
        <end position="216"/>
    </location>
</feature>
<keyword evidence="5" id="KW-0132">Cell division</keyword>
<dbReference type="GO" id="GO:0051642">
    <property type="term" value="P:centrosome localization"/>
    <property type="evidence" value="ECO:0007669"/>
    <property type="project" value="TreeGrafter"/>
</dbReference>
<proteinExistence type="inferred from homology"/>
<evidence type="ECO:0000256" key="10">
    <source>
        <dbReference type="ARBA" id="ARBA00032585"/>
    </source>
</evidence>
<evidence type="ECO:0000256" key="13">
    <source>
        <dbReference type="SAM" id="MobiDB-lite"/>
    </source>
</evidence>
<dbReference type="GO" id="GO:0032039">
    <property type="term" value="C:integrator complex"/>
    <property type="evidence" value="ECO:0007669"/>
    <property type="project" value="TreeGrafter"/>
</dbReference>
<feature type="compositionally biased region" description="Basic and acidic residues" evidence="13">
    <location>
        <begin position="193"/>
        <end position="203"/>
    </location>
</feature>
<keyword evidence="6" id="KW-0498">Mitosis</keyword>
<gene>
    <name evidence="14" type="ORF">NLS_LOCUS2904</name>
</gene>
<dbReference type="PANTHER" id="PTHR12955:SF1">
    <property type="entry name" value="INTEGRATOR COMPLEX SUBUNIT 13"/>
    <property type="match status" value="1"/>
</dbReference>
<evidence type="ECO:0000256" key="9">
    <source>
        <dbReference type="ARBA" id="ARBA00030658"/>
    </source>
</evidence>
<comment type="subunit">
    <text evidence="12">Belongs to the multiprotein complex Integrator, at least composed of IntS1, IntS2, IntS3, IntS4, omd/IntS5, IntS6, defl/IntS7, IntS8, IntS9, IntS10, IntS11, IntS12, asun/IntS13, IntS14 and IntS15. The core complex associates with protein phosphatase 2A subunits mts/PP2A and Pp2A-29B, to form the Integrator-PP2A (INTAC) complex.</text>
</comment>
<evidence type="ECO:0000256" key="8">
    <source>
        <dbReference type="ARBA" id="ARBA00023306"/>
    </source>
</evidence>
<protein>
    <recommendedName>
        <fullName evidence="3">Protein asunder</fullName>
    </recommendedName>
    <alternativeName>
        <fullName evidence="10">Cell cycle regulator Mat89Bb</fullName>
    </alternativeName>
    <alternativeName>
        <fullName evidence="9">Set apart in position or space protein</fullName>
    </alternativeName>
</protein>
<dbReference type="GO" id="GO:0051301">
    <property type="term" value="P:cell division"/>
    <property type="evidence" value="ECO:0007669"/>
    <property type="project" value="UniProtKB-KW"/>
</dbReference>
<feature type="compositionally biased region" description="Polar residues" evidence="13">
    <location>
        <begin position="721"/>
        <end position="732"/>
    </location>
</feature>
<evidence type="ECO:0000313" key="14">
    <source>
        <dbReference type="EMBL" id="VDK75424.1"/>
    </source>
</evidence>
<dbReference type="Proteomes" id="UP000277928">
    <property type="component" value="Unassembled WGS sequence"/>
</dbReference>
<dbReference type="PANTHER" id="PTHR12955">
    <property type="entry name" value="SARCOMA ANTIGEN NY-SAR-95-RELATED"/>
    <property type="match status" value="1"/>
</dbReference>
<dbReference type="OMA" id="NCTAMHR"/>
<keyword evidence="15" id="KW-1185">Reference proteome</keyword>
<dbReference type="AlphaFoldDB" id="A0A3P6UAN8"/>
<dbReference type="Pfam" id="PF10221">
    <property type="entry name" value="Mat89Bb"/>
    <property type="match status" value="1"/>
</dbReference>